<dbReference type="InterPro" id="IPR023186">
    <property type="entry name" value="IUNH"/>
</dbReference>
<dbReference type="RefSeq" id="WP_244763681.1">
    <property type="nucleotide sequence ID" value="NZ_JALJCJ010000008.1"/>
</dbReference>
<evidence type="ECO:0000256" key="2">
    <source>
        <dbReference type="ARBA" id="ARBA00023295"/>
    </source>
</evidence>
<organism evidence="4 5">
    <name type="scientific">Shinella curvata</name>
    <dbReference type="NCBI Taxonomy" id="1817964"/>
    <lineage>
        <taxon>Bacteria</taxon>
        <taxon>Pseudomonadati</taxon>
        <taxon>Pseudomonadota</taxon>
        <taxon>Alphaproteobacteria</taxon>
        <taxon>Hyphomicrobiales</taxon>
        <taxon>Rhizobiaceae</taxon>
        <taxon>Shinella</taxon>
    </lineage>
</organism>
<dbReference type="PANTHER" id="PTHR12304">
    <property type="entry name" value="INOSINE-URIDINE PREFERRING NUCLEOSIDE HYDROLASE"/>
    <property type="match status" value="1"/>
</dbReference>
<reference evidence="4" key="1">
    <citation type="submission" date="2022-04" db="EMBL/GenBank/DDBJ databases">
        <title>Shinella lacus sp. nov., a novel member of the genus Shinella from water.</title>
        <authorList>
            <person name="Deng Y."/>
        </authorList>
    </citation>
    <scope>NUCLEOTIDE SEQUENCE</scope>
    <source>
        <strain evidence="4">JCM 31239</strain>
    </source>
</reference>
<evidence type="ECO:0000259" key="3">
    <source>
        <dbReference type="Pfam" id="PF01156"/>
    </source>
</evidence>
<keyword evidence="1 4" id="KW-0378">Hydrolase</keyword>
<dbReference type="InterPro" id="IPR001910">
    <property type="entry name" value="Inosine/uridine_hydrolase_dom"/>
</dbReference>
<evidence type="ECO:0000256" key="1">
    <source>
        <dbReference type="ARBA" id="ARBA00022801"/>
    </source>
</evidence>
<dbReference type="Gene3D" id="3.90.245.10">
    <property type="entry name" value="Ribonucleoside hydrolase-like"/>
    <property type="match status" value="1"/>
</dbReference>
<accession>A0ABT8XMA6</accession>
<sequence length="311" mass="33039">MTERIIIDCDPGVDDAAAILLAFGSSEVEILGITAVAGNIPLEKTEANARLICELANRTDIPVFQGCGRPLLYPERAGVTVHGDDGLGDIGLPKPASAPAERTAVQFIIDQVRAAPGEVTLAVLGPMTNIAVALSIDPGIAPLIRRIVFMGGAAFCPGNIKERAEFNFYFDPHAAQAVMASGIPMIMFGLDVTHKAIITQERTERLKSLGRIGGIIADMLNAYGAGDPCLHDPCVIAYLIEPAIFSGVQGFVEVDCVSPLAIGQSVVSVTKRELAGRAPNCFVMTDVDADRLFALLEERYAHVERESSKAL</sequence>
<feature type="domain" description="Inosine/uridine-preferring nucleoside hydrolase" evidence="3">
    <location>
        <begin position="5"/>
        <end position="293"/>
    </location>
</feature>
<dbReference type="PANTHER" id="PTHR12304:SF4">
    <property type="entry name" value="URIDINE NUCLEOSIDASE"/>
    <property type="match status" value="1"/>
</dbReference>
<evidence type="ECO:0000313" key="4">
    <source>
        <dbReference type="EMBL" id="MDO6124870.1"/>
    </source>
</evidence>
<keyword evidence="5" id="KW-1185">Reference proteome</keyword>
<dbReference type="GO" id="GO:0016787">
    <property type="term" value="F:hydrolase activity"/>
    <property type="evidence" value="ECO:0007669"/>
    <property type="project" value="UniProtKB-KW"/>
</dbReference>
<proteinExistence type="predicted"/>
<comment type="caution">
    <text evidence="4">The sequence shown here is derived from an EMBL/GenBank/DDBJ whole genome shotgun (WGS) entry which is preliminary data.</text>
</comment>
<dbReference type="Proteomes" id="UP001177080">
    <property type="component" value="Unassembled WGS sequence"/>
</dbReference>
<dbReference type="CDD" id="cd02651">
    <property type="entry name" value="nuc_hydro_IU_UC_XIUA"/>
    <property type="match status" value="1"/>
</dbReference>
<dbReference type="Pfam" id="PF01156">
    <property type="entry name" value="IU_nuc_hydro"/>
    <property type="match status" value="1"/>
</dbReference>
<keyword evidence="2" id="KW-0326">Glycosidase</keyword>
<protein>
    <submittedName>
        <fullName evidence="4">Nucleoside hydrolase</fullName>
    </submittedName>
</protein>
<name>A0ABT8XMA6_9HYPH</name>
<evidence type="ECO:0000313" key="5">
    <source>
        <dbReference type="Proteomes" id="UP001177080"/>
    </source>
</evidence>
<dbReference type="SUPFAM" id="SSF53590">
    <property type="entry name" value="Nucleoside hydrolase"/>
    <property type="match status" value="1"/>
</dbReference>
<dbReference type="EMBL" id="WHSC02000017">
    <property type="protein sequence ID" value="MDO6124870.1"/>
    <property type="molecule type" value="Genomic_DNA"/>
</dbReference>
<gene>
    <name evidence="4" type="ORF">GB928_027170</name>
</gene>
<dbReference type="InterPro" id="IPR036452">
    <property type="entry name" value="Ribo_hydro-like"/>
</dbReference>